<dbReference type="SUPFAM" id="SSF88946">
    <property type="entry name" value="Sigma2 domain of RNA polymerase sigma factors"/>
    <property type="match status" value="1"/>
</dbReference>
<accession>A0ABW0MD27</accession>
<dbReference type="InterPro" id="IPR007630">
    <property type="entry name" value="RNA_pol_sigma70_r4"/>
</dbReference>
<dbReference type="NCBIfam" id="TIGR02937">
    <property type="entry name" value="sigma70-ECF"/>
    <property type="match status" value="1"/>
</dbReference>
<evidence type="ECO:0000259" key="6">
    <source>
        <dbReference type="Pfam" id="PF04545"/>
    </source>
</evidence>
<gene>
    <name evidence="7" type="ORF">ACFPM8_16230</name>
</gene>
<keyword evidence="4" id="KW-0804">Transcription</keyword>
<comment type="caution">
    <text evidence="7">The sequence shown here is derived from an EMBL/GenBank/DDBJ whole genome shotgun (WGS) entry which is preliminary data.</text>
</comment>
<evidence type="ECO:0000256" key="2">
    <source>
        <dbReference type="ARBA" id="ARBA00023082"/>
    </source>
</evidence>
<evidence type="ECO:0000256" key="4">
    <source>
        <dbReference type="ARBA" id="ARBA00023163"/>
    </source>
</evidence>
<proteinExistence type="predicted"/>
<dbReference type="InterPro" id="IPR013324">
    <property type="entry name" value="RNA_pol_sigma_r3/r4-like"/>
</dbReference>
<dbReference type="PRINTS" id="PR00046">
    <property type="entry name" value="SIGMA70FCT"/>
</dbReference>
<dbReference type="Gene3D" id="1.20.140.160">
    <property type="match status" value="1"/>
</dbReference>
<dbReference type="InterPro" id="IPR013325">
    <property type="entry name" value="RNA_pol_sigma_r2"/>
</dbReference>
<dbReference type="RefSeq" id="WP_378998870.1">
    <property type="nucleotide sequence ID" value="NZ_JBHSMT010000028.1"/>
</dbReference>
<sequence length="262" mass="29237">MTPYGIGQGASEDDAPEHMPDPEDLLWLDMAAGQALATAARERIFMRYLPYAKALAARLYRGRPYDDVEFSDFYQLACVGLLEAIDRYDATRGVSFKTFCTLRVEGNVLSGVELLTDGQEQVRLARRIKKDRLASLKEGGDEGHSRASGAFAKLCEVATGLAIGFMLDDTSMFAGADERQNQVGAYHTVAWRQAKARLMMNLERLPERERKILMYHYFHGLTFEHIGSILGVTKGRISQIHRSALALLRQAMGDIDTVGMVR</sequence>
<feature type="domain" description="RNA polymerase sigma-70 region 2" evidence="5">
    <location>
        <begin position="45"/>
        <end position="107"/>
    </location>
</feature>
<keyword evidence="8" id="KW-1185">Reference proteome</keyword>
<name>A0ABW0MD27_9BURK</name>
<dbReference type="InterPro" id="IPR000943">
    <property type="entry name" value="RNA_pol_sigma70"/>
</dbReference>
<dbReference type="CDD" id="cd06171">
    <property type="entry name" value="Sigma70_r4"/>
    <property type="match status" value="1"/>
</dbReference>
<dbReference type="InterPro" id="IPR014284">
    <property type="entry name" value="RNA_pol_sigma-70_dom"/>
</dbReference>
<keyword evidence="3" id="KW-0238">DNA-binding</keyword>
<reference evidence="8" key="1">
    <citation type="journal article" date="2019" name="Int. J. Syst. Evol. Microbiol.">
        <title>The Global Catalogue of Microorganisms (GCM) 10K type strain sequencing project: providing services to taxonomists for standard genome sequencing and annotation.</title>
        <authorList>
            <consortium name="The Broad Institute Genomics Platform"/>
            <consortium name="The Broad Institute Genome Sequencing Center for Infectious Disease"/>
            <person name="Wu L."/>
            <person name="Ma J."/>
        </authorList>
    </citation>
    <scope>NUCLEOTIDE SEQUENCE [LARGE SCALE GENOMIC DNA]</scope>
    <source>
        <strain evidence="8">JCM 17066</strain>
    </source>
</reference>
<evidence type="ECO:0000313" key="8">
    <source>
        <dbReference type="Proteomes" id="UP001596045"/>
    </source>
</evidence>
<dbReference type="Pfam" id="PF04545">
    <property type="entry name" value="Sigma70_r4"/>
    <property type="match status" value="1"/>
</dbReference>
<keyword evidence="2" id="KW-0731">Sigma factor</keyword>
<dbReference type="EMBL" id="JBHSMT010000028">
    <property type="protein sequence ID" value="MFC5475510.1"/>
    <property type="molecule type" value="Genomic_DNA"/>
</dbReference>
<organism evidence="7 8">
    <name type="scientific">Paraherbaspirillum soli</name>
    <dbReference type="NCBI Taxonomy" id="631222"/>
    <lineage>
        <taxon>Bacteria</taxon>
        <taxon>Pseudomonadati</taxon>
        <taxon>Pseudomonadota</taxon>
        <taxon>Betaproteobacteria</taxon>
        <taxon>Burkholderiales</taxon>
        <taxon>Oxalobacteraceae</taxon>
        <taxon>Paraherbaspirillum</taxon>
    </lineage>
</organism>
<evidence type="ECO:0000256" key="3">
    <source>
        <dbReference type="ARBA" id="ARBA00023125"/>
    </source>
</evidence>
<evidence type="ECO:0000313" key="7">
    <source>
        <dbReference type="EMBL" id="MFC5475510.1"/>
    </source>
</evidence>
<dbReference type="Gene3D" id="1.10.1740.10">
    <property type="match status" value="1"/>
</dbReference>
<protein>
    <submittedName>
        <fullName evidence="7">Sigma-70 family RNA polymerase sigma factor</fullName>
    </submittedName>
</protein>
<evidence type="ECO:0000259" key="5">
    <source>
        <dbReference type="Pfam" id="PF04542"/>
    </source>
</evidence>
<feature type="domain" description="RNA polymerase sigma-70 region 4" evidence="6">
    <location>
        <begin position="202"/>
        <end position="250"/>
    </location>
</feature>
<keyword evidence="1" id="KW-0805">Transcription regulation</keyword>
<dbReference type="Pfam" id="PF04542">
    <property type="entry name" value="Sigma70_r2"/>
    <property type="match status" value="1"/>
</dbReference>
<dbReference type="Proteomes" id="UP001596045">
    <property type="component" value="Unassembled WGS sequence"/>
</dbReference>
<dbReference type="SUPFAM" id="SSF88659">
    <property type="entry name" value="Sigma3 and sigma4 domains of RNA polymerase sigma factors"/>
    <property type="match status" value="1"/>
</dbReference>
<dbReference type="InterPro" id="IPR007627">
    <property type="entry name" value="RNA_pol_sigma70_r2"/>
</dbReference>
<evidence type="ECO:0000256" key="1">
    <source>
        <dbReference type="ARBA" id="ARBA00023015"/>
    </source>
</evidence>
<dbReference type="PANTHER" id="PTHR30385">
    <property type="entry name" value="SIGMA FACTOR F FLAGELLAR"/>
    <property type="match status" value="1"/>
</dbReference>